<sequence length="95" mass="10822">YGAIRSKIGLFTFFNFSIVILVDLDALIPNICVFFVLAFGSFKGHNLVKIYHFFIKNTPKCSQKSEESENNSIKSKKSLKKWTILEKPKIGYASL</sequence>
<dbReference type="Proteomes" id="UP000276133">
    <property type="component" value="Unassembled WGS sequence"/>
</dbReference>
<keyword evidence="1" id="KW-0812">Transmembrane</keyword>
<reference evidence="2 3" key="1">
    <citation type="journal article" date="2018" name="Sci. Rep.">
        <title>Genomic signatures of local adaptation to the degree of environmental predictability in rotifers.</title>
        <authorList>
            <person name="Franch-Gras L."/>
            <person name="Hahn C."/>
            <person name="Garcia-Roger E.M."/>
            <person name="Carmona M.J."/>
            <person name="Serra M."/>
            <person name="Gomez A."/>
        </authorList>
    </citation>
    <scope>NUCLEOTIDE SEQUENCE [LARGE SCALE GENOMIC DNA]</scope>
    <source>
        <strain evidence="2">HYR1</strain>
    </source>
</reference>
<dbReference type="AlphaFoldDB" id="A0A3M7PW04"/>
<feature type="non-terminal residue" evidence="2">
    <location>
        <position position="1"/>
    </location>
</feature>
<evidence type="ECO:0000313" key="2">
    <source>
        <dbReference type="EMBL" id="RNA02945.1"/>
    </source>
</evidence>
<evidence type="ECO:0000256" key="1">
    <source>
        <dbReference type="SAM" id="Phobius"/>
    </source>
</evidence>
<keyword evidence="1" id="KW-0472">Membrane</keyword>
<dbReference type="EMBL" id="REGN01008702">
    <property type="protein sequence ID" value="RNA02945.1"/>
    <property type="molecule type" value="Genomic_DNA"/>
</dbReference>
<accession>A0A3M7PW04</accession>
<keyword evidence="1" id="KW-1133">Transmembrane helix</keyword>
<protein>
    <submittedName>
        <fullName evidence="2">Uncharacterized protein</fullName>
    </submittedName>
</protein>
<name>A0A3M7PW04_BRAPC</name>
<evidence type="ECO:0000313" key="3">
    <source>
        <dbReference type="Proteomes" id="UP000276133"/>
    </source>
</evidence>
<proteinExistence type="predicted"/>
<organism evidence="2 3">
    <name type="scientific">Brachionus plicatilis</name>
    <name type="common">Marine rotifer</name>
    <name type="synonym">Brachionus muelleri</name>
    <dbReference type="NCBI Taxonomy" id="10195"/>
    <lineage>
        <taxon>Eukaryota</taxon>
        <taxon>Metazoa</taxon>
        <taxon>Spiralia</taxon>
        <taxon>Gnathifera</taxon>
        <taxon>Rotifera</taxon>
        <taxon>Eurotatoria</taxon>
        <taxon>Monogononta</taxon>
        <taxon>Pseudotrocha</taxon>
        <taxon>Ploima</taxon>
        <taxon>Brachionidae</taxon>
        <taxon>Brachionus</taxon>
    </lineage>
</organism>
<comment type="caution">
    <text evidence="2">The sequence shown here is derived from an EMBL/GenBank/DDBJ whole genome shotgun (WGS) entry which is preliminary data.</text>
</comment>
<gene>
    <name evidence="2" type="ORF">BpHYR1_040655</name>
</gene>
<keyword evidence="3" id="KW-1185">Reference proteome</keyword>
<feature type="transmembrane region" description="Helical" evidence="1">
    <location>
        <begin position="12"/>
        <end position="39"/>
    </location>
</feature>